<evidence type="ECO:0000259" key="2">
    <source>
        <dbReference type="PROSITE" id="PS50011"/>
    </source>
</evidence>
<evidence type="ECO:0000256" key="1">
    <source>
        <dbReference type="SAM" id="MobiDB-lite"/>
    </source>
</evidence>
<dbReference type="RefSeq" id="WP_028384874.1">
    <property type="nucleotide sequence ID" value="NZ_CAAAJG010000020.1"/>
</dbReference>
<dbReference type="EMBL" id="UGOG01000001">
    <property type="protein sequence ID" value="STX63635.1"/>
    <property type="molecule type" value="Genomic_DNA"/>
</dbReference>
<dbReference type="Proteomes" id="UP000254040">
    <property type="component" value="Unassembled WGS sequence"/>
</dbReference>
<dbReference type="Pfam" id="PF00069">
    <property type="entry name" value="Pkinase"/>
    <property type="match status" value="1"/>
</dbReference>
<evidence type="ECO:0000313" key="4">
    <source>
        <dbReference type="EMBL" id="STX63635.1"/>
    </source>
</evidence>
<accession>A0A378JY67</accession>
<name>A0A378JY67_9GAMM</name>
<dbReference type="PANTHER" id="PTHR44167:SF24">
    <property type="entry name" value="SERINE_THREONINE-PROTEIN KINASE CHK2"/>
    <property type="match status" value="1"/>
</dbReference>
<dbReference type="GO" id="GO:0004674">
    <property type="term" value="F:protein serine/threonine kinase activity"/>
    <property type="evidence" value="ECO:0007669"/>
    <property type="project" value="UniProtKB-EC"/>
</dbReference>
<dbReference type="InterPro" id="IPR000719">
    <property type="entry name" value="Prot_kinase_dom"/>
</dbReference>
<organism evidence="4 6">
    <name type="scientific">Legionella moravica</name>
    <dbReference type="NCBI Taxonomy" id="39962"/>
    <lineage>
        <taxon>Bacteria</taxon>
        <taxon>Pseudomonadati</taxon>
        <taxon>Pseudomonadota</taxon>
        <taxon>Gammaproteobacteria</taxon>
        <taxon>Legionellales</taxon>
        <taxon>Legionellaceae</taxon>
        <taxon>Legionella</taxon>
    </lineage>
</organism>
<dbReference type="InterPro" id="IPR011009">
    <property type="entry name" value="Kinase-like_dom_sf"/>
</dbReference>
<proteinExistence type="predicted"/>
<feature type="region of interest" description="Disordered" evidence="1">
    <location>
        <begin position="340"/>
        <end position="363"/>
    </location>
</feature>
<reference evidence="3 5" key="1">
    <citation type="submission" date="2015-11" db="EMBL/GenBank/DDBJ databases">
        <title>Genomic analysis of 38 Legionella species identifies large and diverse effector repertoires.</title>
        <authorList>
            <person name="Burstein D."/>
            <person name="Amaro F."/>
            <person name="Zusman T."/>
            <person name="Lifshitz Z."/>
            <person name="Cohen O."/>
            <person name="Gilbert J.A."/>
            <person name="Pupko T."/>
            <person name="Shuman H.A."/>
            <person name="Segal G."/>
        </authorList>
    </citation>
    <scope>NUCLEOTIDE SEQUENCE [LARGE SCALE GENOMIC DNA]</scope>
    <source>
        <strain evidence="3 5">ATCC 43877</strain>
    </source>
</reference>
<dbReference type="GO" id="GO:0005524">
    <property type="term" value="F:ATP binding"/>
    <property type="evidence" value="ECO:0007669"/>
    <property type="project" value="InterPro"/>
</dbReference>
<dbReference type="SUPFAM" id="SSF56112">
    <property type="entry name" value="Protein kinase-like (PK-like)"/>
    <property type="match status" value="1"/>
</dbReference>
<keyword evidence="4" id="KW-0808">Transferase</keyword>
<keyword evidence="4" id="KW-0418">Kinase</keyword>
<dbReference type="Gene3D" id="1.10.510.10">
    <property type="entry name" value="Transferase(Phosphotransferase) domain 1"/>
    <property type="match status" value="1"/>
</dbReference>
<dbReference type="EMBL" id="LNYN01000042">
    <property type="protein sequence ID" value="KTD31055.1"/>
    <property type="molecule type" value="Genomic_DNA"/>
</dbReference>
<evidence type="ECO:0000313" key="5">
    <source>
        <dbReference type="Proteomes" id="UP000054985"/>
    </source>
</evidence>
<protein>
    <submittedName>
        <fullName evidence="4">Ser/Thr protein kinase</fullName>
        <ecNumber evidence="4">2.7.11.1</ecNumber>
    </submittedName>
</protein>
<keyword evidence="5" id="KW-1185">Reference proteome</keyword>
<dbReference type="AlphaFoldDB" id="A0A378JY67"/>
<reference evidence="4 6" key="2">
    <citation type="submission" date="2018-06" db="EMBL/GenBank/DDBJ databases">
        <authorList>
            <consortium name="Pathogen Informatics"/>
            <person name="Doyle S."/>
        </authorList>
    </citation>
    <scope>NUCLEOTIDE SEQUENCE [LARGE SCALE GENOMIC DNA]</scope>
    <source>
        <strain evidence="4 6">NCTC12239</strain>
    </source>
</reference>
<dbReference type="PANTHER" id="PTHR44167">
    <property type="entry name" value="OVARIAN-SPECIFIC SERINE/THREONINE-PROTEIN KINASE LOK-RELATED"/>
    <property type="match status" value="1"/>
</dbReference>
<gene>
    <name evidence="4" type="primary">pknH</name>
    <name evidence="3" type="ORF">Lmor_3162</name>
    <name evidence="4" type="ORF">NCTC12239_02583</name>
</gene>
<evidence type="ECO:0000313" key="3">
    <source>
        <dbReference type="EMBL" id="KTD31055.1"/>
    </source>
</evidence>
<sequence>MVHQINLLELDKLSNRLLAQLFVTYPEKVDWAVRVYLIDSQEVSTSHRIIRHSNSVGEHHVYEVLDDNPIGQGCFGTLYLSILTLVPNKQGDELTIKTKSELQKRVIKIQNLKYFSKERAEREVDNLRKIGFFHCKPLSYTATETFITMRQLPGQPLQKIIETNQLTLLERFQITKALVVALKKQVHDLDFIHRDIKPQNILVYAHDIIYFVDYALAISTHYDDRYDRLRGSIPFAAPEGFSPYDCTTIKSDVYALGRVLMMLWGDDYHNNPDFTPIDCVYSAKNVSFARLFNRMAEIPECHMELRLLLYSMLHEEPCHRPSLEHITVVLNSLSDRMQPVPNPTWNKRSDLLASPGKPSSRDTAPAVLILNNIHYSMDQSEDSDEGYNEYYGF</sequence>
<dbReference type="OrthoDB" id="9801841at2"/>
<dbReference type="Proteomes" id="UP000054985">
    <property type="component" value="Unassembled WGS sequence"/>
</dbReference>
<dbReference type="SMART" id="SM00220">
    <property type="entry name" value="S_TKc"/>
    <property type="match status" value="1"/>
</dbReference>
<dbReference type="STRING" id="39962.Lmor_3162"/>
<evidence type="ECO:0000313" key="6">
    <source>
        <dbReference type="Proteomes" id="UP000254040"/>
    </source>
</evidence>
<dbReference type="PROSITE" id="PS50011">
    <property type="entry name" value="PROTEIN_KINASE_DOM"/>
    <property type="match status" value="1"/>
</dbReference>
<dbReference type="EC" id="2.7.11.1" evidence="4"/>
<feature type="domain" description="Protein kinase" evidence="2">
    <location>
        <begin position="64"/>
        <end position="333"/>
    </location>
</feature>
<dbReference type="InterPro" id="IPR008271">
    <property type="entry name" value="Ser/Thr_kinase_AS"/>
</dbReference>
<dbReference type="PROSITE" id="PS00108">
    <property type="entry name" value="PROTEIN_KINASE_ST"/>
    <property type="match status" value="1"/>
</dbReference>